<dbReference type="EMBL" id="CP017448">
    <property type="protein sequence ID" value="AOV17860.1"/>
    <property type="molecule type" value="Genomic_DNA"/>
</dbReference>
<dbReference type="KEGG" id="aaeo:BJI67_13060"/>
<name>A0A1D8KA70_9GAMM</name>
<accession>A0A1D8KA70</accession>
<sequence length="187" mass="19718">MKVWHLPAWLGLAGVLALSGCAKLPAFLQQGAVAPPAAPPAAKHVSPPPPLPAPSAGIKALLNYAGEAAVMPPDRQTMLCTQSKTHLDADSGDYARVVLGVMAAVMPDCISPEQMESVLQPVAANRNSPYHGLAGVLAAIAQQRQASDQVLAKARQDATQLRAKLKALTQIETQLNQVKDRELQNLN</sequence>
<proteinExistence type="predicted"/>
<gene>
    <name evidence="2" type="ORF">BJI67_13060</name>
</gene>
<evidence type="ECO:0000313" key="2">
    <source>
        <dbReference type="EMBL" id="AOV17860.1"/>
    </source>
</evidence>
<dbReference type="AlphaFoldDB" id="A0A1D8KA70"/>
<evidence type="ECO:0000313" key="3">
    <source>
        <dbReference type="Proteomes" id="UP000095342"/>
    </source>
</evidence>
<protein>
    <recommendedName>
        <fullName evidence="4">Lipoprotein</fullName>
    </recommendedName>
</protein>
<evidence type="ECO:0008006" key="4">
    <source>
        <dbReference type="Google" id="ProtNLM"/>
    </source>
</evidence>
<dbReference type="Proteomes" id="UP000095342">
    <property type="component" value="Chromosome"/>
</dbReference>
<reference evidence="2 3" key="1">
    <citation type="submission" date="2016-09" db="EMBL/GenBank/DDBJ databases">
        <title>Acidihalobacter prosperus V6 (DSM14174).</title>
        <authorList>
            <person name="Khaleque H.N."/>
            <person name="Ramsay J.P."/>
            <person name="Murphy R.J.T."/>
            <person name="Kaksonen A.H."/>
            <person name="Boxall N.J."/>
            <person name="Watkin E.L.J."/>
        </authorList>
    </citation>
    <scope>NUCLEOTIDE SEQUENCE [LARGE SCALE GENOMIC DNA]</scope>
    <source>
        <strain evidence="2 3">V6</strain>
    </source>
</reference>
<dbReference type="PROSITE" id="PS51257">
    <property type="entry name" value="PROKAR_LIPOPROTEIN"/>
    <property type="match status" value="1"/>
</dbReference>
<evidence type="ECO:0000256" key="1">
    <source>
        <dbReference type="SAM" id="Coils"/>
    </source>
</evidence>
<organism evidence="2 3">
    <name type="scientific">Acidihalobacter aeolianus</name>
    <dbReference type="NCBI Taxonomy" id="2792603"/>
    <lineage>
        <taxon>Bacteria</taxon>
        <taxon>Pseudomonadati</taxon>
        <taxon>Pseudomonadota</taxon>
        <taxon>Gammaproteobacteria</taxon>
        <taxon>Chromatiales</taxon>
        <taxon>Ectothiorhodospiraceae</taxon>
        <taxon>Acidihalobacter</taxon>
    </lineage>
</organism>
<feature type="coiled-coil region" evidence="1">
    <location>
        <begin position="151"/>
        <end position="181"/>
    </location>
</feature>
<keyword evidence="3" id="KW-1185">Reference proteome</keyword>
<keyword evidence="1" id="KW-0175">Coiled coil</keyword>